<accession>A0A366HG29</accession>
<feature type="compositionally biased region" description="Gly residues" evidence="1">
    <location>
        <begin position="108"/>
        <end position="125"/>
    </location>
</feature>
<dbReference type="Proteomes" id="UP000253426">
    <property type="component" value="Unassembled WGS sequence"/>
</dbReference>
<dbReference type="EMBL" id="QNRR01000007">
    <property type="protein sequence ID" value="RBP41487.1"/>
    <property type="molecule type" value="Genomic_DNA"/>
</dbReference>
<dbReference type="AlphaFoldDB" id="A0A366HG29"/>
<feature type="region of interest" description="Disordered" evidence="1">
    <location>
        <begin position="63"/>
        <end position="144"/>
    </location>
</feature>
<sequence>MQPRRVQQLSAGRGLYLPVKTESANPGVAFCAAVSKVPPMKSAVLLAAATATAVMLAGAGLCPAQDATTPPPPQPPVGGVPDRPEKPPRDGPDRDRDKDKDGHRFGNRGPGGPGGGSGYSGGYSRGGDRDRGDMFKGLPEEERQRVREAFEKAWQDPEVIAARDRMSKANEDMRNAIHEALKKADPEVVKILEKVRPPGGFPWMARMPDPADPEFGAQAIHRLGGELQVGARIDRRETDTKPIHERITQVPSVKEAIQRAQEAPPEQRPEAWRRLREAYIGAAKAEFIQAWGKSPWDKDRDWGRDRERGPGGPGGPGFGGDNRERGDRPPPPRPEEGK</sequence>
<evidence type="ECO:0000313" key="3">
    <source>
        <dbReference type="Proteomes" id="UP000253426"/>
    </source>
</evidence>
<feature type="compositionally biased region" description="Pro residues" evidence="1">
    <location>
        <begin position="69"/>
        <end position="78"/>
    </location>
</feature>
<comment type="caution">
    <text evidence="2">The sequence shown here is derived from an EMBL/GenBank/DDBJ whole genome shotgun (WGS) entry which is preliminary data.</text>
</comment>
<evidence type="ECO:0000256" key="1">
    <source>
        <dbReference type="SAM" id="MobiDB-lite"/>
    </source>
</evidence>
<feature type="compositionally biased region" description="Basic and acidic residues" evidence="1">
    <location>
        <begin position="321"/>
        <end position="338"/>
    </location>
</feature>
<gene>
    <name evidence="2" type="ORF">DES53_107320</name>
</gene>
<feature type="compositionally biased region" description="Gly residues" evidence="1">
    <location>
        <begin position="310"/>
        <end position="320"/>
    </location>
</feature>
<proteinExistence type="predicted"/>
<feature type="compositionally biased region" description="Basic and acidic residues" evidence="1">
    <location>
        <begin position="82"/>
        <end position="104"/>
    </location>
</feature>
<protein>
    <submittedName>
        <fullName evidence="2">Uncharacterized protein</fullName>
    </submittedName>
</protein>
<name>A0A366HG29_9BACT</name>
<organism evidence="2 3">
    <name type="scientific">Roseimicrobium gellanilyticum</name>
    <dbReference type="NCBI Taxonomy" id="748857"/>
    <lineage>
        <taxon>Bacteria</taxon>
        <taxon>Pseudomonadati</taxon>
        <taxon>Verrucomicrobiota</taxon>
        <taxon>Verrucomicrobiia</taxon>
        <taxon>Verrucomicrobiales</taxon>
        <taxon>Verrucomicrobiaceae</taxon>
        <taxon>Roseimicrobium</taxon>
    </lineage>
</organism>
<feature type="compositionally biased region" description="Basic and acidic residues" evidence="1">
    <location>
        <begin position="126"/>
        <end position="144"/>
    </location>
</feature>
<feature type="compositionally biased region" description="Basic and acidic residues" evidence="1">
    <location>
        <begin position="295"/>
        <end position="309"/>
    </location>
</feature>
<feature type="region of interest" description="Disordered" evidence="1">
    <location>
        <begin position="290"/>
        <end position="338"/>
    </location>
</feature>
<keyword evidence="3" id="KW-1185">Reference proteome</keyword>
<reference evidence="2 3" key="1">
    <citation type="submission" date="2018-06" db="EMBL/GenBank/DDBJ databases">
        <title>Genomic Encyclopedia of Type Strains, Phase IV (KMG-IV): sequencing the most valuable type-strain genomes for metagenomic binning, comparative biology and taxonomic classification.</title>
        <authorList>
            <person name="Goeker M."/>
        </authorList>
    </citation>
    <scope>NUCLEOTIDE SEQUENCE [LARGE SCALE GENOMIC DNA]</scope>
    <source>
        <strain evidence="2 3">DSM 25532</strain>
    </source>
</reference>
<evidence type="ECO:0000313" key="2">
    <source>
        <dbReference type="EMBL" id="RBP41487.1"/>
    </source>
</evidence>